<dbReference type="KEGG" id="moz:MoryE10_16650"/>
<evidence type="ECO:0000256" key="3">
    <source>
        <dbReference type="ARBA" id="ARBA00022679"/>
    </source>
</evidence>
<keyword evidence="3" id="KW-0808">Transferase</keyword>
<evidence type="ECO:0000256" key="1">
    <source>
        <dbReference type="ARBA" id="ARBA00001933"/>
    </source>
</evidence>
<dbReference type="AlphaFoldDB" id="A0A8D4VR48"/>
<keyword evidence="2 6" id="KW-0032">Aminotransferase</keyword>
<feature type="domain" description="Aminotransferase class I/classII large" evidence="5">
    <location>
        <begin position="23"/>
        <end position="369"/>
    </location>
</feature>
<comment type="cofactor">
    <cofactor evidence="1">
        <name>pyridoxal 5'-phosphate</name>
        <dbReference type="ChEBI" id="CHEBI:597326"/>
    </cofactor>
</comment>
<dbReference type="EMBL" id="AP019782">
    <property type="protein sequence ID" value="BBL71059.1"/>
    <property type="molecule type" value="Genomic_DNA"/>
</dbReference>
<dbReference type="InterPro" id="IPR050596">
    <property type="entry name" value="AspAT/PAT-like"/>
</dbReference>
<organism evidence="6 7">
    <name type="scientific">Methylogaea oryzae</name>
    <dbReference type="NCBI Taxonomy" id="1295382"/>
    <lineage>
        <taxon>Bacteria</taxon>
        <taxon>Pseudomonadati</taxon>
        <taxon>Pseudomonadota</taxon>
        <taxon>Gammaproteobacteria</taxon>
        <taxon>Methylococcales</taxon>
        <taxon>Methylococcaceae</taxon>
        <taxon>Methylogaea</taxon>
    </lineage>
</organism>
<evidence type="ECO:0000259" key="5">
    <source>
        <dbReference type="Pfam" id="PF00155"/>
    </source>
</evidence>
<protein>
    <submittedName>
        <fullName evidence="6">Aminotransferase</fullName>
    </submittedName>
</protein>
<dbReference type="PANTHER" id="PTHR46383:SF5">
    <property type="entry name" value="AMINOTRANSFERASE CLASS I_CLASSII DOMAIN-CONTAINING PROTEIN"/>
    <property type="match status" value="1"/>
</dbReference>
<dbReference type="GO" id="GO:0008483">
    <property type="term" value="F:transaminase activity"/>
    <property type="evidence" value="ECO:0007669"/>
    <property type="project" value="UniProtKB-KW"/>
</dbReference>
<keyword evidence="4" id="KW-0663">Pyridoxal phosphate</keyword>
<dbReference type="GO" id="GO:0006520">
    <property type="term" value="P:amino acid metabolic process"/>
    <property type="evidence" value="ECO:0007669"/>
    <property type="project" value="InterPro"/>
</dbReference>
<dbReference type="Proteomes" id="UP000824988">
    <property type="component" value="Chromosome"/>
</dbReference>
<dbReference type="GO" id="GO:0030170">
    <property type="term" value="F:pyridoxal phosphate binding"/>
    <property type="evidence" value="ECO:0007669"/>
    <property type="project" value="InterPro"/>
</dbReference>
<evidence type="ECO:0000256" key="2">
    <source>
        <dbReference type="ARBA" id="ARBA00022576"/>
    </source>
</evidence>
<dbReference type="CDD" id="cd00609">
    <property type="entry name" value="AAT_like"/>
    <property type="match status" value="1"/>
</dbReference>
<gene>
    <name evidence="6" type="ORF">MoryE10_16650</name>
</gene>
<proteinExistence type="predicted"/>
<dbReference type="Pfam" id="PF00155">
    <property type="entry name" value="Aminotran_1_2"/>
    <property type="match status" value="1"/>
</dbReference>
<dbReference type="RefSeq" id="WP_246598993.1">
    <property type="nucleotide sequence ID" value="NZ_AP019782.1"/>
</dbReference>
<dbReference type="PANTHER" id="PTHR46383">
    <property type="entry name" value="ASPARTATE AMINOTRANSFERASE"/>
    <property type="match status" value="1"/>
</dbReference>
<sequence length="384" mass="41401">MAEIQAPIIPVVADWLRQCPAAISLGQGVAFYGPPEEALARAGRFGQNADEHKYGPVQGQPQLLALIRAKLAAENGMDLTGRQVVVTAGANMAFLNALFAITDPADEVILPSPYYFNQEMAVRMVGCEPVLAPTDDDYQLRLDAIRAAITPRTRAVVTISPNNPTGAVYGESALAEVNALCRERGIYHICDEAYENFLYGQARHFSPGSLPDSAGHTISLYSLSKAYGFASWRIGYMVVPDHLYSAVLKAQDTNLICASRIAQEAAIGALQTGSAYCREHLATLAGVRRAVLDELQALRGCCAIPATDGAFYFLLKLNAPLEAMVVAERLVREYGVAVIPGNAFGWEEGCYLRLSYGALQPDTAVEGVRRLVNGLLRLSGEHSP</sequence>
<evidence type="ECO:0000256" key="4">
    <source>
        <dbReference type="ARBA" id="ARBA00022898"/>
    </source>
</evidence>
<reference evidence="6" key="1">
    <citation type="submission" date="2019-06" db="EMBL/GenBank/DDBJ databases">
        <title>Complete genome sequence of Methylogaea oryzae strain JCM16910.</title>
        <authorList>
            <person name="Asakawa S."/>
        </authorList>
    </citation>
    <scope>NUCLEOTIDE SEQUENCE</scope>
    <source>
        <strain evidence="6">E10</strain>
    </source>
</reference>
<accession>A0A8D4VR48</accession>
<dbReference type="InterPro" id="IPR004839">
    <property type="entry name" value="Aminotransferase_I/II_large"/>
</dbReference>
<keyword evidence="7" id="KW-1185">Reference proteome</keyword>
<evidence type="ECO:0000313" key="6">
    <source>
        <dbReference type="EMBL" id="BBL71059.1"/>
    </source>
</evidence>
<name>A0A8D4VR48_9GAMM</name>
<evidence type="ECO:0000313" key="7">
    <source>
        <dbReference type="Proteomes" id="UP000824988"/>
    </source>
</evidence>
<dbReference type="NCBIfam" id="NF004621">
    <property type="entry name" value="PRK05957.1"/>
    <property type="match status" value="1"/>
</dbReference>